<feature type="region of interest" description="Disordered" evidence="1">
    <location>
        <begin position="27"/>
        <end position="92"/>
    </location>
</feature>
<comment type="caution">
    <text evidence="2">The sequence shown here is derived from an EMBL/GenBank/DDBJ whole genome shotgun (WGS) entry which is preliminary data.</text>
</comment>
<evidence type="ECO:0000313" key="2">
    <source>
        <dbReference type="EMBL" id="PKY62519.1"/>
    </source>
</evidence>
<protein>
    <submittedName>
        <fullName evidence="2">Uncharacterized protein</fullName>
    </submittedName>
</protein>
<dbReference type="Proteomes" id="UP000234323">
    <property type="component" value="Unassembled WGS sequence"/>
</dbReference>
<organism evidence="2 3">
    <name type="scientific">Rhizophagus irregularis</name>
    <dbReference type="NCBI Taxonomy" id="588596"/>
    <lineage>
        <taxon>Eukaryota</taxon>
        <taxon>Fungi</taxon>
        <taxon>Fungi incertae sedis</taxon>
        <taxon>Mucoromycota</taxon>
        <taxon>Glomeromycotina</taxon>
        <taxon>Glomeromycetes</taxon>
        <taxon>Glomerales</taxon>
        <taxon>Glomeraceae</taxon>
        <taxon>Rhizophagus</taxon>
    </lineage>
</organism>
<feature type="compositionally biased region" description="Acidic residues" evidence="1">
    <location>
        <begin position="83"/>
        <end position="92"/>
    </location>
</feature>
<evidence type="ECO:0000313" key="3">
    <source>
        <dbReference type="Proteomes" id="UP000234323"/>
    </source>
</evidence>
<feature type="compositionally biased region" description="Basic and acidic residues" evidence="1">
    <location>
        <begin position="71"/>
        <end position="82"/>
    </location>
</feature>
<dbReference type="AlphaFoldDB" id="A0A2I1HUH8"/>
<accession>A0A2I1HUH8</accession>
<dbReference type="EMBL" id="LLXI01007287">
    <property type="protein sequence ID" value="PKY62519.1"/>
    <property type="molecule type" value="Genomic_DNA"/>
</dbReference>
<keyword evidence="3" id="KW-1185">Reference proteome</keyword>
<reference evidence="2 3" key="1">
    <citation type="submission" date="2015-10" db="EMBL/GenBank/DDBJ databases">
        <title>Genome analyses suggest a sexual origin of heterokaryosis in a supposedly ancient asexual fungus.</title>
        <authorList>
            <person name="Ropars J."/>
            <person name="Sedzielewska K."/>
            <person name="Noel J."/>
            <person name="Charron P."/>
            <person name="Farinelli L."/>
            <person name="Marton T."/>
            <person name="Kruger M."/>
            <person name="Pelin A."/>
            <person name="Brachmann A."/>
            <person name="Corradi N."/>
        </authorList>
    </citation>
    <scope>NUCLEOTIDE SEQUENCE [LARGE SCALE GENOMIC DNA]</scope>
    <source>
        <strain evidence="2 3">A4</strain>
    </source>
</reference>
<name>A0A2I1HUH8_9GLOM</name>
<sequence>MINNRVTHGERLKGREQCQVPSILFKNNQNNNASSSIQHASNEQSQQIQNKHKTNSRTNTGNTHPETTELAYEKRDFQKDPDNLEEIVEESK</sequence>
<feature type="compositionally biased region" description="Low complexity" evidence="1">
    <location>
        <begin position="27"/>
        <end position="42"/>
    </location>
</feature>
<gene>
    <name evidence="2" type="ORF">RhiirA4_489109</name>
</gene>
<evidence type="ECO:0000256" key="1">
    <source>
        <dbReference type="SAM" id="MobiDB-lite"/>
    </source>
</evidence>
<proteinExistence type="predicted"/>
<feature type="compositionally biased region" description="Polar residues" evidence="1">
    <location>
        <begin position="56"/>
        <end position="65"/>
    </location>
</feature>
<dbReference type="VEuPathDB" id="FungiDB:RhiirA1_483913"/>